<dbReference type="EMBL" id="FNEH01000005">
    <property type="protein sequence ID" value="SDI37794.1"/>
    <property type="molecule type" value="Genomic_DNA"/>
</dbReference>
<proteinExistence type="predicted"/>
<evidence type="ECO:0008006" key="3">
    <source>
        <dbReference type="Google" id="ProtNLM"/>
    </source>
</evidence>
<dbReference type="Proteomes" id="UP000198945">
    <property type="component" value="Unassembled WGS sequence"/>
</dbReference>
<dbReference type="AlphaFoldDB" id="A0A1G8K2Z2"/>
<reference evidence="1 2" key="1">
    <citation type="submission" date="2016-10" db="EMBL/GenBank/DDBJ databases">
        <authorList>
            <person name="de Groot N.N."/>
        </authorList>
    </citation>
    <scope>NUCLEOTIDE SEQUENCE [LARGE SCALE GENOMIC DNA]</scope>
    <source>
        <strain evidence="1 2">WG7</strain>
    </source>
</reference>
<protein>
    <recommendedName>
        <fullName evidence="3">TIGR02453 family protein</fullName>
    </recommendedName>
</protein>
<sequence>MDIDHVADVINEKSKDYKVGNLQYFRKEYKDIQHPNTYKLFSKRTIMDDDPDNSYIFHSAGRKEFQVNVGYEKFRNEFRAGFAFSIEPSRSVTDPVSIFKPRIKIYNNYIEKNLDKFDDLMMFHHDEDYNRSSNYPIEKIEDHLIDRGMFIFMGTIFKKEADEFLTEKEYKHILKTLDRLYEIYKYIEKREY</sequence>
<organism evidence="1 2">
    <name type="scientific">Halanaerobium congolense</name>
    <dbReference type="NCBI Taxonomy" id="54121"/>
    <lineage>
        <taxon>Bacteria</taxon>
        <taxon>Bacillati</taxon>
        <taxon>Bacillota</taxon>
        <taxon>Clostridia</taxon>
        <taxon>Halanaerobiales</taxon>
        <taxon>Halanaerobiaceae</taxon>
        <taxon>Halanaerobium</taxon>
    </lineage>
</organism>
<accession>A0A1G8K2Z2</accession>
<name>A0A1G8K2Z2_9FIRM</name>
<evidence type="ECO:0000313" key="1">
    <source>
        <dbReference type="EMBL" id="SDI37794.1"/>
    </source>
</evidence>
<dbReference type="RefSeq" id="WP_089716540.1">
    <property type="nucleotide sequence ID" value="NZ_FNEH01000005.1"/>
</dbReference>
<gene>
    <name evidence="1" type="ORF">SAMN04515654_10576</name>
</gene>
<evidence type="ECO:0000313" key="2">
    <source>
        <dbReference type="Proteomes" id="UP000198945"/>
    </source>
</evidence>